<feature type="compositionally biased region" description="Low complexity" evidence="1">
    <location>
        <begin position="353"/>
        <end position="403"/>
    </location>
</feature>
<protein>
    <recommendedName>
        <fullName evidence="3">FecR protein domain-containing protein</fullName>
    </recommendedName>
</protein>
<evidence type="ECO:0000256" key="1">
    <source>
        <dbReference type="SAM" id="MobiDB-lite"/>
    </source>
</evidence>
<dbReference type="InterPro" id="IPR006860">
    <property type="entry name" value="FecR"/>
</dbReference>
<feature type="compositionally biased region" description="Low complexity" evidence="1">
    <location>
        <begin position="421"/>
        <end position="440"/>
    </location>
</feature>
<evidence type="ECO:0000313" key="4">
    <source>
        <dbReference type="EMBL" id="NEZ55680.1"/>
    </source>
</evidence>
<feature type="region of interest" description="Disordered" evidence="1">
    <location>
        <begin position="342"/>
        <end position="481"/>
    </location>
</feature>
<reference evidence="4 5" key="1">
    <citation type="journal article" date="2020" name="Microb. Ecol.">
        <title>Ecogenomics of the Marine Benthic Filamentous Cyanobacterium Adonisia.</title>
        <authorList>
            <person name="Walter J.M."/>
            <person name="Coutinho F.H."/>
            <person name="Leomil L."/>
            <person name="Hargreaves P.I."/>
            <person name="Campeao M.E."/>
            <person name="Vieira V.V."/>
            <person name="Silva B.S."/>
            <person name="Fistarol G.O."/>
            <person name="Salomon P.S."/>
            <person name="Sawabe T."/>
            <person name="Mino S."/>
            <person name="Hosokawa M."/>
            <person name="Miyashita H."/>
            <person name="Maruyama F."/>
            <person name="van Verk M.C."/>
            <person name="Dutilh B.E."/>
            <person name="Thompson C.C."/>
            <person name="Thompson F.L."/>
        </authorList>
    </citation>
    <scope>NUCLEOTIDE SEQUENCE [LARGE SCALE GENOMIC DNA]</scope>
    <source>
        <strain evidence="4 5">CCMR0081</strain>
    </source>
</reference>
<dbReference type="EMBL" id="QXHD01000004">
    <property type="protein sequence ID" value="NEZ55680.1"/>
    <property type="molecule type" value="Genomic_DNA"/>
</dbReference>
<feature type="chain" id="PRO_5026653030" description="FecR protein domain-containing protein" evidence="2">
    <location>
        <begin position="28"/>
        <end position="481"/>
    </location>
</feature>
<evidence type="ECO:0000259" key="3">
    <source>
        <dbReference type="Pfam" id="PF04773"/>
    </source>
</evidence>
<accession>A0A6M0RIF5</accession>
<keyword evidence="5" id="KW-1185">Reference proteome</keyword>
<feature type="compositionally biased region" description="Polar residues" evidence="1">
    <location>
        <begin position="404"/>
        <end position="419"/>
    </location>
</feature>
<sequence length="481" mass="51171">MCKVSARWYSLLLGAALIFGLPSAALAQSTLTWAKVERLRNRVHLIPNNRNARRARVADVMGVGDALRTAASSRAELSFNDGSLARVGEQATFRFTPNTRNFQLSNGTVLLLIPPGRGRTTIQTPNAVTGIQGSALFVRVRCLAELSSEGHCPSPVTLVGALTNNPAGPMVAYSGSGFQQQPIYAGEMVVIEGDVITQRHQFDLKTFYETSGLVEGLQLDSSTPPANLPLELQEVWQEIQDALELQGDFDNQGLVEEIVENPGFIAPVVNAFHDELNETAGDDFFVDFPPFASSPAAAFHGTSGQVATSQSEDPATVTVTEVPREVDTTVTSAIVREAFNNTNRGISSGGPTVGVSSPATPEVPTTVTPTQPEVPTIVSTPTQPEVPSTPTVPTTPTQPEVPTIVSTPTQPEVPSTPISKPTPEIPTTPVVTNPPEVVTPDLEPDRVPVDSEEFNWQQPSGANDPDVLQGPNFSIDGSTVN</sequence>
<keyword evidence="2" id="KW-0732">Signal</keyword>
<feature type="domain" description="FecR protein" evidence="3">
    <location>
        <begin position="65"/>
        <end position="138"/>
    </location>
</feature>
<evidence type="ECO:0000256" key="2">
    <source>
        <dbReference type="SAM" id="SignalP"/>
    </source>
</evidence>
<evidence type="ECO:0000313" key="5">
    <source>
        <dbReference type="Proteomes" id="UP000481033"/>
    </source>
</evidence>
<feature type="compositionally biased region" description="Polar residues" evidence="1">
    <location>
        <begin position="471"/>
        <end position="481"/>
    </location>
</feature>
<dbReference type="AlphaFoldDB" id="A0A6M0RIF5"/>
<gene>
    <name evidence="4" type="ORF">DXZ20_08345</name>
</gene>
<feature type="signal peptide" evidence="2">
    <location>
        <begin position="1"/>
        <end position="27"/>
    </location>
</feature>
<proteinExistence type="predicted"/>
<name>A0A6M0RIF5_9CYAN</name>
<dbReference type="Pfam" id="PF04773">
    <property type="entry name" value="FecR"/>
    <property type="match status" value="1"/>
</dbReference>
<dbReference type="Proteomes" id="UP000481033">
    <property type="component" value="Unassembled WGS sequence"/>
</dbReference>
<organism evidence="4 5">
    <name type="scientific">Adonisia turfae CCMR0081</name>
    <dbReference type="NCBI Taxonomy" id="2292702"/>
    <lineage>
        <taxon>Bacteria</taxon>
        <taxon>Bacillati</taxon>
        <taxon>Cyanobacteriota</taxon>
        <taxon>Adonisia</taxon>
        <taxon>Adonisia turfae</taxon>
    </lineage>
</organism>
<dbReference type="RefSeq" id="WP_163697575.1">
    <property type="nucleotide sequence ID" value="NZ_QXHD01000004.1"/>
</dbReference>
<comment type="caution">
    <text evidence="4">The sequence shown here is derived from an EMBL/GenBank/DDBJ whole genome shotgun (WGS) entry which is preliminary data.</text>
</comment>